<dbReference type="InParanoid" id="G1KZ18"/>
<dbReference type="InterPro" id="IPR001611">
    <property type="entry name" value="Leu-rich_rpt"/>
</dbReference>
<gene>
    <name evidence="4" type="primary">LRRC56</name>
</gene>
<dbReference type="OrthoDB" id="676979at2759"/>
<dbReference type="eggNOG" id="KOG0531">
    <property type="taxonomic scope" value="Eukaryota"/>
</dbReference>
<dbReference type="Gene3D" id="3.80.10.10">
    <property type="entry name" value="Ribonuclease Inhibitor"/>
    <property type="match status" value="1"/>
</dbReference>
<dbReference type="GeneTree" id="ENSGT00390000001545"/>
<dbReference type="PROSITE" id="PS51450">
    <property type="entry name" value="LRR"/>
    <property type="match status" value="2"/>
</dbReference>
<feature type="compositionally biased region" description="Basic and acidic residues" evidence="3">
    <location>
        <begin position="417"/>
        <end position="433"/>
    </location>
</feature>
<organism evidence="4 5">
    <name type="scientific">Anolis carolinensis</name>
    <name type="common">Green anole</name>
    <name type="synonym">American chameleon</name>
    <dbReference type="NCBI Taxonomy" id="28377"/>
    <lineage>
        <taxon>Eukaryota</taxon>
        <taxon>Metazoa</taxon>
        <taxon>Chordata</taxon>
        <taxon>Craniata</taxon>
        <taxon>Vertebrata</taxon>
        <taxon>Euteleostomi</taxon>
        <taxon>Lepidosauria</taxon>
        <taxon>Squamata</taxon>
        <taxon>Bifurcata</taxon>
        <taxon>Unidentata</taxon>
        <taxon>Episquamata</taxon>
        <taxon>Toxicofera</taxon>
        <taxon>Iguania</taxon>
        <taxon>Dactyloidae</taxon>
        <taxon>Anolis</taxon>
    </lineage>
</organism>
<reference evidence="4 5" key="1">
    <citation type="submission" date="2009-12" db="EMBL/GenBank/DDBJ databases">
        <title>The Genome Sequence of Anolis carolinensis (Green Anole Lizard).</title>
        <authorList>
            <consortium name="The Genome Sequencing Platform"/>
            <person name="Di Palma F."/>
            <person name="Alfoldi J."/>
            <person name="Heiman D."/>
            <person name="Young S."/>
            <person name="Grabherr M."/>
            <person name="Johnson J."/>
            <person name="Lander E.S."/>
            <person name="Lindblad-Toh K."/>
        </authorList>
    </citation>
    <scope>NUCLEOTIDE SEQUENCE [LARGE SCALE GENOMIC DNA]</scope>
    <source>
        <strain evidence="4 5">JBL SC #1</strain>
    </source>
</reference>
<dbReference type="STRING" id="28377.ENSACAP00000021340"/>
<name>G1KZ18_ANOCA</name>
<dbReference type="Ensembl" id="ENSACAT00000025920.3">
    <property type="protein sequence ID" value="ENSACAP00000021340.2"/>
    <property type="gene ID" value="ENSACAG00000014957.4"/>
</dbReference>
<accession>G1KZ18</accession>
<dbReference type="SUPFAM" id="SSF52058">
    <property type="entry name" value="L domain-like"/>
    <property type="match status" value="1"/>
</dbReference>
<dbReference type="InterPro" id="IPR003591">
    <property type="entry name" value="Leu-rich_rpt_typical-subtyp"/>
</dbReference>
<dbReference type="AlphaFoldDB" id="G1KZ18"/>
<dbReference type="KEGG" id="acs:100553419"/>
<dbReference type="Bgee" id="ENSACAG00000014957">
    <property type="expression patterns" value="Expressed in dewlap and 9 other cell types or tissues"/>
</dbReference>
<dbReference type="Pfam" id="PF12799">
    <property type="entry name" value="LRR_4"/>
    <property type="match status" value="2"/>
</dbReference>
<dbReference type="InterPro" id="IPR040091">
    <property type="entry name" value="LRRC56"/>
</dbReference>
<dbReference type="SMART" id="SM00369">
    <property type="entry name" value="LRR_TYP"/>
    <property type="match status" value="3"/>
</dbReference>
<feature type="compositionally biased region" description="Low complexity" evidence="3">
    <location>
        <begin position="441"/>
        <end position="458"/>
    </location>
</feature>
<evidence type="ECO:0000313" key="5">
    <source>
        <dbReference type="Proteomes" id="UP000001646"/>
    </source>
</evidence>
<sequence>MELKRQLERLLRARSSTVRVTEFDWQSQLNPSPSIKEEEEQIVDEYLSPDKLRTLTGLDDLRQVRVLEMRVDTKENSLGNFGTYLPNLKHLKLNHSKITSVRDLGTALTNLQVLWMACCRLPDLDGISSCCSLKELYIAYNNISDLSQVSQLEHLEVLDLEGNSIEDLSQIQYLGLCAKLSTLTLEGNLICLKPSPQSPEVPDYNYRAEVKQLIPHLKCLDEMPADQTDLPSPCKMNEEWFLVKTSIKEGHLLDQTSDSDSESIPSWLCSSMKLPVTQFPVPSRPQTGQRPPSAHLLFGCSTLLEPTVCEEGLPEDDASDLTHGINRVICGNPIKALHARRQKLGPTVADLVQPPLSLSEHSHNSEETDCMNGEDLSAELEALGKHPYQHLQAFQREKSSQILKITHSEEDKEEGEQDCRLNDSTKEDQKETVQDIMEIASPNSSSHSILSHSSSESSDVPENAVPTIVKHTLTPSPPKCPSPASIRSIKGGLVRARHLKMPHSKKAALLKPQSPSLMNRNMVHHVVEKIGVLNLHRRTDTSSNVVEQRCSKICGTSSSSPSSGAEEVGTTNNRAILDGDLNGMINMHQPVVQSCLRKPRQFSVLNIARPLTTKAAMQSLPKKPEISMTTQSNTPDF</sequence>
<evidence type="ECO:0000256" key="2">
    <source>
        <dbReference type="ARBA" id="ARBA00022737"/>
    </source>
</evidence>
<dbReference type="PANTHER" id="PTHR22708">
    <property type="entry name" value="LEUCINE-RICH REPEAT-CONTAINING PROTEIN 56"/>
    <property type="match status" value="1"/>
</dbReference>
<protein>
    <submittedName>
        <fullName evidence="4">Leucine rich repeat containing 56</fullName>
    </submittedName>
</protein>
<dbReference type="Proteomes" id="UP000001646">
    <property type="component" value="Chromosome 1"/>
</dbReference>
<keyword evidence="1" id="KW-0433">Leucine-rich repeat</keyword>
<feature type="region of interest" description="Disordered" evidence="3">
    <location>
        <begin position="406"/>
        <end position="461"/>
    </location>
</feature>
<keyword evidence="2" id="KW-0677">Repeat</keyword>
<keyword evidence="5" id="KW-1185">Reference proteome</keyword>
<reference evidence="4" key="2">
    <citation type="submission" date="2025-08" db="UniProtKB">
        <authorList>
            <consortium name="Ensembl"/>
        </authorList>
    </citation>
    <scope>IDENTIFICATION</scope>
</reference>
<dbReference type="PANTHER" id="PTHR22708:SF0">
    <property type="entry name" value="LEUCINE-RICH REPEAT-CONTAINING PROTEIN 56"/>
    <property type="match status" value="1"/>
</dbReference>
<reference evidence="4" key="3">
    <citation type="submission" date="2025-09" db="UniProtKB">
        <authorList>
            <consortium name="Ensembl"/>
        </authorList>
    </citation>
    <scope>IDENTIFICATION</scope>
</reference>
<evidence type="ECO:0000313" key="4">
    <source>
        <dbReference type="Ensembl" id="ENSACAP00000021340.2"/>
    </source>
</evidence>
<evidence type="ECO:0000256" key="1">
    <source>
        <dbReference type="ARBA" id="ARBA00022614"/>
    </source>
</evidence>
<dbReference type="CTD" id="115399"/>
<feature type="region of interest" description="Disordered" evidence="3">
    <location>
        <begin position="616"/>
        <end position="637"/>
    </location>
</feature>
<dbReference type="InterPro" id="IPR025875">
    <property type="entry name" value="Leu-rich_rpt_4"/>
</dbReference>
<dbReference type="GeneID" id="100553419"/>
<evidence type="ECO:0000256" key="3">
    <source>
        <dbReference type="SAM" id="MobiDB-lite"/>
    </source>
</evidence>
<dbReference type="HOGENOM" id="CLU_031382_0_0_1"/>
<dbReference type="InterPro" id="IPR032675">
    <property type="entry name" value="LRR_dom_sf"/>
</dbReference>
<feature type="compositionally biased region" description="Polar residues" evidence="3">
    <location>
        <begin position="627"/>
        <end position="637"/>
    </location>
</feature>
<proteinExistence type="predicted"/>
<dbReference type="RefSeq" id="XP_003214830.2">
    <property type="nucleotide sequence ID" value="XM_003214782.4"/>
</dbReference>